<organism evidence="10 11">
    <name type="scientific">Candidatus Aeolococcus gillhamiae</name>
    <dbReference type="NCBI Taxonomy" id="3127015"/>
    <lineage>
        <taxon>Bacteria</taxon>
        <taxon>Bacillati</taxon>
        <taxon>Candidatus Dormiibacterota</taxon>
        <taxon>Candidatus Dormibacteria</taxon>
        <taxon>Candidatus Aeolococcales</taxon>
        <taxon>Candidatus Aeolococcaceae</taxon>
        <taxon>Candidatus Aeolococcus</taxon>
    </lineage>
</organism>
<evidence type="ECO:0000256" key="3">
    <source>
        <dbReference type="ARBA" id="ARBA00022571"/>
    </source>
</evidence>
<dbReference type="GO" id="GO:0004056">
    <property type="term" value="F:argininosuccinate lyase activity"/>
    <property type="evidence" value="ECO:0007669"/>
    <property type="project" value="UniProtKB-UniRule"/>
</dbReference>
<dbReference type="InterPro" id="IPR029419">
    <property type="entry name" value="Arg_succ_lyase_C"/>
</dbReference>
<comment type="subcellular location">
    <subcellularLocation>
        <location evidence="6">Cytoplasm</location>
    </subcellularLocation>
</comment>
<dbReference type="NCBIfam" id="TIGR00838">
    <property type="entry name" value="argH"/>
    <property type="match status" value="1"/>
</dbReference>
<dbReference type="HAMAP" id="MF_00006">
    <property type="entry name" value="Arg_succ_lyase"/>
    <property type="match status" value="1"/>
</dbReference>
<dbReference type="InterPro" id="IPR024083">
    <property type="entry name" value="Fumarase/histidase_N"/>
</dbReference>
<dbReference type="Pfam" id="PF14698">
    <property type="entry name" value="ASL_C2"/>
    <property type="match status" value="1"/>
</dbReference>
<evidence type="ECO:0000259" key="8">
    <source>
        <dbReference type="Pfam" id="PF00206"/>
    </source>
</evidence>
<comment type="caution">
    <text evidence="10">The sequence shown here is derived from an EMBL/GenBank/DDBJ whole genome shotgun (WGS) entry which is preliminary data.</text>
</comment>
<dbReference type="GO" id="GO:0005829">
    <property type="term" value="C:cytosol"/>
    <property type="evidence" value="ECO:0007669"/>
    <property type="project" value="TreeGrafter"/>
</dbReference>
<dbReference type="SUPFAM" id="SSF48557">
    <property type="entry name" value="L-aspartase-like"/>
    <property type="match status" value="1"/>
</dbReference>
<keyword evidence="4 6" id="KW-0028">Amino-acid biosynthesis</keyword>
<reference evidence="10 11" key="1">
    <citation type="submission" date="2020-10" db="EMBL/GenBank/DDBJ databases">
        <title>Ca. Dormibacterota MAGs.</title>
        <authorList>
            <person name="Montgomery K."/>
        </authorList>
    </citation>
    <scope>NUCLEOTIDE SEQUENCE [LARGE SCALE GENOMIC DNA]</scope>
    <source>
        <strain evidence="10">SC8812_S17_18</strain>
    </source>
</reference>
<dbReference type="InterPro" id="IPR020557">
    <property type="entry name" value="Fumarate_lyase_CS"/>
</dbReference>
<dbReference type="Gene3D" id="1.10.275.10">
    <property type="entry name" value="Fumarase/aspartase (N-terminal domain)"/>
    <property type="match status" value="1"/>
</dbReference>
<dbReference type="GO" id="GO:0042450">
    <property type="term" value="P:L-arginine biosynthetic process via ornithine"/>
    <property type="evidence" value="ECO:0007669"/>
    <property type="project" value="UniProtKB-UniRule"/>
</dbReference>
<dbReference type="EMBL" id="JAEKNS010000100">
    <property type="protein sequence ID" value="MBJ7595081.1"/>
    <property type="molecule type" value="Genomic_DNA"/>
</dbReference>
<feature type="domain" description="Argininosuccinate lyase C-terminal" evidence="9">
    <location>
        <begin position="362"/>
        <end position="428"/>
    </location>
</feature>
<dbReference type="EC" id="4.3.2.1" evidence="2 6"/>
<evidence type="ECO:0000313" key="11">
    <source>
        <dbReference type="Proteomes" id="UP000606991"/>
    </source>
</evidence>
<feature type="region of interest" description="Disordered" evidence="7">
    <location>
        <begin position="473"/>
        <end position="499"/>
    </location>
</feature>
<dbReference type="FunFam" id="1.20.200.10:FF:000015">
    <property type="entry name" value="argininosuccinate lyase isoform X2"/>
    <property type="match status" value="1"/>
</dbReference>
<feature type="domain" description="Fumarate lyase N-terminal" evidence="8">
    <location>
        <begin position="4"/>
        <end position="295"/>
    </location>
</feature>
<keyword evidence="6" id="KW-0963">Cytoplasm</keyword>
<comment type="similarity">
    <text evidence="6">Belongs to the lyase 1 family. Argininosuccinate lyase subfamily.</text>
</comment>
<dbReference type="PRINTS" id="PR00145">
    <property type="entry name" value="ARGSUCLYASE"/>
</dbReference>
<dbReference type="Pfam" id="PF00206">
    <property type="entry name" value="Lyase_1"/>
    <property type="match status" value="1"/>
</dbReference>
<evidence type="ECO:0000256" key="2">
    <source>
        <dbReference type="ARBA" id="ARBA00012338"/>
    </source>
</evidence>
<evidence type="ECO:0000256" key="5">
    <source>
        <dbReference type="ARBA" id="ARBA00023239"/>
    </source>
</evidence>
<dbReference type="AlphaFoldDB" id="A0A934K2M7"/>
<keyword evidence="5 6" id="KW-0456">Lyase</keyword>
<gene>
    <name evidence="6 10" type="primary">argH</name>
    <name evidence="10" type="ORF">JF886_09515</name>
</gene>
<feature type="compositionally biased region" description="Basic residues" evidence="7">
    <location>
        <begin position="490"/>
        <end position="499"/>
    </location>
</feature>
<dbReference type="Gene3D" id="1.10.40.30">
    <property type="entry name" value="Fumarase/aspartase (C-terminal domain)"/>
    <property type="match status" value="1"/>
</dbReference>
<dbReference type="InterPro" id="IPR009049">
    <property type="entry name" value="Argininosuccinate_lyase"/>
</dbReference>
<dbReference type="Proteomes" id="UP000606991">
    <property type="component" value="Unassembled WGS sequence"/>
</dbReference>
<evidence type="ECO:0000256" key="6">
    <source>
        <dbReference type="HAMAP-Rule" id="MF_00006"/>
    </source>
</evidence>
<evidence type="ECO:0000256" key="4">
    <source>
        <dbReference type="ARBA" id="ARBA00022605"/>
    </source>
</evidence>
<dbReference type="PROSITE" id="PS00163">
    <property type="entry name" value="FUMARATE_LYASES"/>
    <property type="match status" value="1"/>
</dbReference>
<keyword evidence="3 6" id="KW-0055">Arginine biosynthesis</keyword>
<protein>
    <recommendedName>
        <fullName evidence="2 6">Argininosuccinate lyase</fullName>
        <shortName evidence="6">ASAL</shortName>
        <ecNumber evidence="2 6">4.3.2.1</ecNumber>
    </recommendedName>
    <alternativeName>
        <fullName evidence="6">Arginosuccinase</fullName>
    </alternativeName>
</protein>
<dbReference type="CDD" id="cd01359">
    <property type="entry name" value="Argininosuccinate_lyase"/>
    <property type="match status" value="1"/>
</dbReference>
<evidence type="ECO:0000256" key="1">
    <source>
        <dbReference type="ARBA" id="ARBA00004941"/>
    </source>
</evidence>
<dbReference type="Gene3D" id="1.20.200.10">
    <property type="entry name" value="Fumarase/aspartase (Central domain)"/>
    <property type="match status" value="1"/>
</dbReference>
<dbReference type="InterPro" id="IPR022761">
    <property type="entry name" value="Fumarate_lyase_N"/>
</dbReference>
<dbReference type="PANTHER" id="PTHR43814:SF1">
    <property type="entry name" value="ARGININOSUCCINATE LYASE"/>
    <property type="match status" value="1"/>
</dbReference>
<feature type="compositionally biased region" description="Low complexity" evidence="7">
    <location>
        <begin position="473"/>
        <end position="484"/>
    </location>
</feature>
<comment type="catalytic activity">
    <reaction evidence="6">
        <text>2-(N(omega)-L-arginino)succinate = fumarate + L-arginine</text>
        <dbReference type="Rhea" id="RHEA:24020"/>
        <dbReference type="ChEBI" id="CHEBI:29806"/>
        <dbReference type="ChEBI" id="CHEBI:32682"/>
        <dbReference type="ChEBI" id="CHEBI:57472"/>
        <dbReference type="EC" id="4.3.2.1"/>
    </reaction>
</comment>
<comment type="pathway">
    <text evidence="1 6">Amino-acid biosynthesis; L-arginine biosynthesis; L-arginine from L-ornithine and carbamoyl phosphate: step 3/3.</text>
</comment>
<dbReference type="InterPro" id="IPR000362">
    <property type="entry name" value="Fumarate_lyase_fam"/>
</dbReference>
<dbReference type="PANTHER" id="PTHR43814">
    <property type="entry name" value="ARGININOSUCCINATE LYASE"/>
    <property type="match status" value="1"/>
</dbReference>
<sequence length="499" mass="55185">MWSGRLGSSTSRRVEEYTIGIAVDRRLYAEDLDTSLAHLHMLRSVGLVSAPDARTIETGLREIRREFDRNEFVIEPGDEDIHAAIERRLFGIAGEVAGRLHTGRSRNDQVVTDLRLYAKRICRELMLFIATLQEAFARRAQQNRATVMPGYTHGQRAQVVSLAHHLLAYVEMLQRDVGRLEDVHDRCDVLPLGSGALAGTTLPLDRRAVAEELSFASISANSLDAVSDRDFVVELTAACALIMVHLSRFAEEVVLWTSSEYNFAELPDSHATGSSLMPQKKNPDVLELVRGRTARTIADLSAVLILLKGLPLAYNRDLQEDKTALFDAVDTTMTSLAAVTDVVRVLRFKRREMREAASDPGLLATDVAEYLVVRGMPFRAAHQLVGAAVRRTVDEGRTLRDISAAEWREMTELAQDDIVDLFDVDTALRRRELPGAPGPRMVSRQLVRAATLVAKTRRVVTVLARQPVAAKEVGAAVGTAATAGREPARRSPRREKSKG</sequence>
<name>A0A934K2M7_9BACT</name>
<dbReference type="InterPro" id="IPR008948">
    <property type="entry name" value="L-Aspartase-like"/>
</dbReference>
<evidence type="ECO:0000256" key="7">
    <source>
        <dbReference type="SAM" id="MobiDB-lite"/>
    </source>
</evidence>
<dbReference type="PRINTS" id="PR00149">
    <property type="entry name" value="FUMRATELYASE"/>
</dbReference>
<dbReference type="FunFam" id="1.10.40.30:FF:000001">
    <property type="entry name" value="Argininosuccinate lyase"/>
    <property type="match status" value="1"/>
</dbReference>
<proteinExistence type="inferred from homology"/>
<evidence type="ECO:0000259" key="9">
    <source>
        <dbReference type="Pfam" id="PF14698"/>
    </source>
</evidence>
<evidence type="ECO:0000313" key="10">
    <source>
        <dbReference type="EMBL" id="MBJ7595081.1"/>
    </source>
</evidence>
<accession>A0A934K2M7</accession>